<dbReference type="EC" id="3.1.-.-" evidence="5"/>
<dbReference type="GO" id="GO:0016787">
    <property type="term" value="F:hydrolase activity"/>
    <property type="evidence" value="ECO:0007669"/>
    <property type="project" value="UniProtKB-KW"/>
</dbReference>
<keyword evidence="8" id="KW-1185">Reference proteome</keyword>
<dbReference type="Gene3D" id="3.40.50.1010">
    <property type="entry name" value="5'-nuclease"/>
    <property type="match status" value="1"/>
</dbReference>
<keyword evidence="5" id="KW-0800">Toxin</keyword>
<dbReference type="InterPro" id="IPR022907">
    <property type="entry name" value="VapC_family"/>
</dbReference>
<dbReference type="RefSeq" id="WP_188914830.1">
    <property type="nucleotide sequence ID" value="NZ_BMMF01000012.1"/>
</dbReference>
<dbReference type="CDD" id="cd09874">
    <property type="entry name" value="PIN_MT3492-like"/>
    <property type="match status" value="1"/>
</dbReference>
<dbReference type="EMBL" id="BMMF01000012">
    <property type="protein sequence ID" value="GGK47277.1"/>
    <property type="molecule type" value="Genomic_DNA"/>
</dbReference>
<name>A0A917QG33_9HYPH</name>
<dbReference type="GO" id="GO:0000287">
    <property type="term" value="F:magnesium ion binding"/>
    <property type="evidence" value="ECO:0007669"/>
    <property type="project" value="UniProtKB-UniRule"/>
</dbReference>
<comment type="cofactor">
    <cofactor evidence="5">
        <name>Mg(2+)</name>
        <dbReference type="ChEBI" id="CHEBI:18420"/>
    </cofactor>
</comment>
<evidence type="ECO:0000256" key="3">
    <source>
        <dbReference type="ARBA" id="ARBA00022723"/>
    </source>
</evidence>
<evidence type="ECO:0000313" key="7">
    <source>
        <dbReference type="EMBL" id="GGK47277.1"/>
    </source>
</evidence>
<protein>
    <recommendedName>
        <fullName evidence="5">Ribonuclease VapC</fullName>
        <shortName evidence="5">RNase VapC</shortName>
        <ecNumber evidence="5">3.1.-.-</ecNumber>
    </recommendedName>
    <alternativeName>
        <fullName evidence="5">Toxin VapC</fullName>
    </alternativeName>
</protein>
<organism evidence="7 8">
    <name type="scientific">Salinarimonas ramus</name>
    <dbReference type="NCBI Taxonomy" id="690164"/>
    <lineage>
        <taxon>Bacteria</taxon>
        <taxon>Pseudomonadati</taxon>
        <taxon>Pseudomonadota</taxon>
        <taxon>Alphaproteobacteria</taxon>
        <taxon>Hyphomicrobiales</taxon>
        <taxon>Salinarimonadaceae</taxon>
        <taxon>Salinarimonas</taxon>
    </lineage>
</organism>
<keyword evidence="4 5" id="KW-0378">Hydrolase</keyword>
<keyword evidence="2 5" id="KW-0540">Nuclease</keyword>
<keyword evidence="5" id="KW-0460">Magnesium</keyword>
<evidence type="ECO:0000256" key="1">
    <source>
        <dbReference type="ARBA" id="ARBA00022649"/>
    </source>
</evidence>
<sequence>MPYLDTSVLVAALTPEAETDRVQDWLAAQAPGLLLISDWVATEFSSALSIKLRGGRIGERDRASALSAFTRLGGSGLRRLRVDPEHFRIAARFADRNELSLRAGDALHLAVAADHGASLCTLDRRMAAACPLLGIETVEI</sequence>
<evidence type="ECO:0000256" key="4">
    <source>
        <dbReference type="ARBA" id="ARBA00022801"/>
    </source>
</evidence>
<dbReference type="Pfam" id="PF01850">
    <property type="entry name" value="PIN"/>
    <property type="match status" value="1"/>
</dbReference>
<accession>A0A917QG33</accession>
<evidence type="ECO:0000256" key="5">
    <source>
        <dbReference type="HAMAP-Rule" id="MF_00265"/>
    </source>
</evidence>
<feature type="binding site" evidence="5">
    <location>
        <position position="105"/>
    </location>
    <ligand>
        <name>Mg(2+)</name>
        <dbReference type="ChEBI" id="CHEBI:18420"/>
    </ligand>
</feature>
<dbReference type="HAMAP" id="MF_00265">
    <property type="entry name" value="VapC_Nob1"/>
    <property type="match status" value="1"/>
</dbReference>
<feature type="binding site" evidence="5">
    <location>
        <position position="5"/>
    </location>
    <ligand>
        <name>Mg(2+)</name>
        <dbReference type="ChEBI" id="CHEBI:18420"/>
    </ligand>
</feature>
<evidence type="ECO:0000256" key="2">
    <source>
        <dbReference type="ARBA" id="ARBA00022722"/>
    </source>
</evidence>
<dbReference type="AlphaFoldDB" id="A0A917QG33"/>
<keyword evidence="1 5" id="KW-1277">Toxin-antitoxin system</keyword>
<dbReference type="Proteomes" id="UP000600449">
    <property type="component" value="Unassembled WGS sequence"/>
</dbReference>
<dbReference type="GO" id="GO:0004540">
    <property type="term" value="F:RNA nuclease activity"/>
    <property type="evidence" value="ECO:0007669"/>
    <property type="project" value="InterPro"/>
</dbReference>
<comment type="caution">
    <text evidence="7">The sequence shown here is derived from an EMBL/GenBank/DDBJ whole genome shotgun (WGS) entry which is preliminary data.</text>
</comment>
<reference evidence="7 8" key="1">
    <citation type="journal article" date="2014" name="Int. J. Syst. Evol. Microbiol.">
        <title>Complete genome sequence of Corynebacterium casei LMG S-19264T (=DSM 44701T), isolated from a smear-ripened cheese.</title>
        <authorList>
            <consortium name="US DOE Joint Genome Institute (JGI-PGF)"/>
            <person name="Walter F."/>
            <person name="Albersmeier A."/>
            <person name="Kalinowski J."/>
            <person name="Ruckert C."/>
        </authorList>
    </citation>
    <scope>NUCLEOTIDE SEQUENCE [LARGE SCALE GENOMIC DNA]</scope>
    <source>
        <strain evidence="7 8">CGMCC 1.9161</strain>
    </source>
</reference>
<dbReference type="SUPFAM" id="SSF88723">
    <property type="entry name" value="PIN domain-like"/>
    <property type="match status" value="1"/>
</dbReference>
<comment type="function">
    <text evidence="5">Toxic component of a toxin-antitoxin (TA) system. An RNase.</text>
</comment>
<dbReference type="InterPro" id="IPR002716">
    <property type="entry name" value="PIN_dom"/>
</dbReference>
<gene>
    <name evidence="5 7" type="primary">vapC</name>
    <name evidence="7" type="ORF">GCM10011322_37940</name>
</gene>
<dbReference type="InterPro" id="IPR029060">
    <property type="entry name" value="PIN-like_dom_sf"/>
</dbReference>
<proteinExistence type="inferred from homology"/>
<keyword evidence="3 5" id="KW-0479">Metal-binding</keyword>
<evidence type="ECO:0000313" key="8">
    <source>
        <dbReference type="Proteomes" id="UP000600449"/>
    </source>
</evidence>
<feature type="domain" description="PIN" evidence="6">
    <location>
        <begin position="3"/>
        <end position="128"/>
    </location>
</feature>
<evidence type="ECO:0000259" key="6">
    <source>
        <dbReference type="Pfam" id="PF01850"/>
    </source>
</evidence>
<comment type="similarity">
    <text evidence="5">Belongs to the PINc/VapC protein family.</text>
</comment>
<dbReference type="GO" id="GO:0090729">
    <property type="term" value="F:toxin activity"/>
    <property type="evidence" value="ECO:0007669"/>
    <property type="project" value="UniProtKB-KW"/>
</dbReference>